<keyword evidence="2 6" id="KW-0328">Glycosyltransferase</keyword>
<dbReference type="CDD" id="cd04186">
    <property type="entry name" value="GT_2_like_c"/>
    <property type="match status" value="1"/>
</dbReference>
<dbReference type="InterPro" id="IPR001173">
    <property type="entry name" value="Glyco_trans_2-like"/>
</dbReference>
<feature type="domain" description="Glycosyltransferase 2-like" evidence="5">
    <location>
        <begin position="6"/>
        <end position="114"/>
    </location>
</feature>
<dbReference type="GO" id="GO:0016757">
    <property type="term" value="F:glycosyltransferase activity"/>
    <property type="evidence" value="ECO:0007669"/>
    <property type="project" value="UniProtKB-KW"/>
</dbReference>
<comment type="similarity">
    <text evidence="1">Belongs to the glycosyltransferase 2 family.</text>
</comment>
<evidence type="ECO:0000256" key="2">
    <source>
        <dbReference type="ARBA" id="ARBA00022676"/>
    </source>
</evidence>
<dbReference type="InterPro" id="IPR029044">
    <property type="entry name" value="Nucleotide-diphossugar_trans"/>
</dbReference>
<dbReference type="PANTHER" id="PTHR43179">
    <property type="entry name" value="RHAMNOSYLTRANSFERASE WBBL"/>
    <property type="match status" value="1"/>
</dbReference>
<organism evidence="6 7">
    <name type="scientific">Bergeyella zoohelcum</name>
    <dbReference type="NCBI Taxonomy" id="1015"/>
    <lineage>
        <taxon>Bacteria</taxon>
        <taxon>Pseudomonadati</taxon>
        <taxon>Bacteroidota</taxon>
        <taxon>Flavobacteriia</taxon>
        <taxon>Flavobacteriales</taxon>
        <taxon>Weeksellaceae</taxon>
        <taxon>Bergeyella</taxon>
    </lineage>
</organism>
<dbReference type="Gene3D" id="3.90.550.10">
    <property type="entry name" value="Spore Coat Polysaccharide Biosynthesis Protein SpsA, Chain A"/>
    <property type="match status" value="1"/>
</dbReference>
<sequence>MTTAIAILNWNGKSWLEKFLPTLIKCSPQEKIYIIDNASTDNSIDFVKQHFPEINIIQNTDNKGFAGGYNKGLRYIHADIFCLLNSDVEVTPRWTAPILELFQENPNIAAVQPKILDYHQKDTFEYAGAAGGFIDAFGYPYCHGRIMNTLEKDHGQYNTSKEILWASGCSLFIRSKDFWEIGGFDERFFAHQEEIDLCWRLRNYGKKIYYCADATIYHVGGGTLQKENPRKTFLNFRNNLSMLLKNLPLHIMPFLIFVRLCLDGLAGIVFLLQGKPRHTWAIIKAHFGFYAQAPQSWKLRQKKVVSRYYSRFSIFFR</sequence>
<evidence type="ECO:0000313" key="6">
    <source>
        <dbReference type="EMBL" id="SUV52880.1"/>
    </source>
</evidence>
<evidence type="ECO:0000256" key="1">
    <source>
        <dbReference type="ARBA" id="ARBA00006739"/>
    </source>
</evidence>
<keyword evidence="4" id="KW-1133">Transmembrane helix</keyword>
<gene>
    <name evidence="6" type="primary">wbbL_2</name>
    <name evidence="6" type="ORF">NCTC11661_02026</name>
</gene>
<keyword evidence="4" id="KW-0472">Membrane</keyword>
<dbReference type="Proteomes" id="UP000255515">
    <property type="component" value="Unassembled WGS sequence"/>
</dbReference>
<evidence type="ECO:0000259" key="5">
    <source>
        <dbReference type="Pfam" id="PF00535"/>
    </source>
</evidence>
<dbReference type="AlphaFoldDB" id="A0A380ZZ99"/>
<accession>A0A380ZZ99</accession>
<dbReference type="PANTHER" id="PTHR43179:SF12">
    <property type="entry name" value="GALACTOFURANOSYLTRANSFERASE GLFT2"/>
    <property type="match status" value="1"/>
</dbReference>
<reference evidence="6 7" key="1">
    <citation type="submission" date="2018-06" db="EMBL/GenBank/DDBJ databases">
        <authorList>
            <consortium name="Pathogen Informatics"/>
            <person name="Doyle S."/>
        </authorList>
    </citation>
    <scope>NUCLEOTIDE SEQUENCE [LARGE SCALE GENOMIC DNA]</scope>
    <source>
        <strain evidence="6 7">NCTC11661</strain>
    </source>
</reference>
<protein>
    <submittedName>
        <fullName evidence="6">dTDP-Rha:alpha-D-GlcNAc-pyrophosphate polyprenol, alpha-3-L-rhamnosyltransferase</fullName>
        <ecNumber evidence="6">2.4.-.-</ecNumber>
    </submittedName>
</protein>
<dbReference type="Pfam" id="PF00535">
    <property type="entry name" value="Glycos_transf_2"/>
    <property type="match status" value="1"/>
</dbReference>
<name>A0A380ZZ99_9FLAO</name>
<evidence type="ECO:0000313" key="7">
    <source>
        <dbReference type="Proteomes" id="UP000255515"/>
    </source>
</evidence>
<dbReference type="EMBL" id="UFTJ01000003">
    <property type="protein sequence ID" value="SUV52880.1"/>
    <property type="molecule type" value="Genomic_DNA"/>
</dbReference>
<dbReference type="RefSeq" id="WP_002687939.1">
    <property type="nucleotide sequence ID" value="NZ_UFTJ01000003.1"/>
</dbReference>
<keyword evidence="3 6" id="KW-0808">Transferase</keyword>
<feature type="transmembrane region" description="Helical" evidence="4">
    <location>
        <begin position="251"/>
        <end position="272"/>
    </location>
</feature>
<evidence type="ECO:0000256" key="4">
    <source>
        <dbReference type="SAM" id="Phobius"/>
    </source>
</evidence>
<evidence type="ECO:0000256" key="3">
    <source>
        <dbReference type="ARBA" id="ARBA00022679"/>
    </source>
</evidence>
<keyword evidence="4" id="KW-0812">Transmembrane</keyword>
<proteinExistence type="inferred from homology"/>
<dbReference type="EC" id="2.4.-.-" evidence="6"/>
<dbReference type="SUPFAM" id="SSF53448">
    <property type="entry name" value="Nucleotide-diphospho-sugar transferases"/>
    <property type="match status" value="1"/>
</dbReference>